<dbReference type="Proteomes" id="UP000010077">
    <property type="component" value="Chromosome"/>
</dbReference>
<organism evidence="1 2">
    <name type="scientific">Candidatus Endolissoclinum faulkneri L2</name>
    <dbReference type="NCBI Taxonomy" id="1193729"/>
    <lineage>
        <taxon>Bacteria</taxon>
        <taxon>Pseudomonadati</taxon>
        <taxon>Pseudomonadota</taxon>
        <taxon>Alphaproteobacteria</taxon>
        <taxon>Rhodospirillales</taxon>
        <taxon>Rhodospirillaceae</taxon>
        <taxon>Candidatus Endolissoclinum</taxon>
    </lineage>
</organism>
<dbReference type="EMBL" id="CP003539">
    <property type="protein sequence ID" value="AFX98846.1"/>
    <property type="molecule type" value="Genomic_DNA"/>
</dbReference>
<dbReference type="KEGG" id="thal:A1OE_658"/>
<reference evidence="1 2" key="1">
    <citation type="journal article" date="2012" name="Proc. Natl. Acad. Sci. U.S.A.">
        <title>Genome streamlining and chemical defense in a coral reef symbiosis.</title>
        <authorList>
            <person name="Kwan J.C."/>
            <person name="Donia M.S."/>
            <person name="Han A.W."/>
            <person name="Hirose E."/>
            <person name="Haygood M.G."/>
            <person name="Schmidt E.W."/>
        </authorList>
    </citation>
    <scope>NUCLEOTIDE SEQUENCE [LARGE SCALE GENOMIC DNA]</scope>
    <source>
        <strain evidence="1 2">L2</strain>
    </source>
</reference>
<keyword evidence="2" id="KW-1185">Reference proteome</keyword>
<gene>
    <name evidence="1" type="ORF">A1OE_658</name>
</gene>
<evidence type="ECO:0000313" key="1">
    <source>
        <dbReference type="EMBL" id="AFX98846.1"/>
    </source>
</evidence>
<dbReference type="HOGENOM" id="CLU_3133511_0_0_5"/>
<name>K7ZCR7_9PROT</name>
<accession>K7ZCR7</accession>
<dbReference type="AlphaFoldDB" id="K7ZCR7"/>
<proteinExistence type="predicted"/>
<sequence length="49" mass="5675">MMLDIVNNENLILQFFNFLNYSYKIPTFSLYCSLGNKIILIGILSCNKP</sequence>
<protein>
    <submittedName>
        <fullName evidence="1">Uncharacterized protein</fullName>
    </submittedName>
</protein>
<evidence type="ECO:0000313" key="2">
    <source>
        <dbReference type="Proteomes" id="UP000010077"/>
    </source>
</evidence>